<evidence type="ECO:0000313" key="2">
    <source>
        <dbReference type="EMBL" id="GKV25309.1"/>
    </source>
</evidence>
<comment type="caution">
    <text evidence="2">The sequence shown here is derived from an EMBL/GenBank/DDBJ whole genome shotgun (WGS) entry which is preliminary data.</text>
</comment>
<dbReference type="EMBL" id="BPVZ01000068">
    <property type="protein sequence ID" value="GKV25309.1"/>
    <property type="molecule type" value="Genomic_DNA"/>
</dbReference>
<accession>A0AAV5KL12</accession>
<dbReference type="AlphaFoldDB" id="A0AAV5KL12"/>
<evidence type="ECO:0000313" key="3">
    <source>
        <dbReference type="Proteomes" id="UP001054252"/>
    </source>
</evidence>
<name>A0AAV5KL12_9ROSI</name>
<gene>
    <name evidence="2" type="ORF">SLEP1_g34766</name>
</gene>
<dbReference type="Proteomes" id="UP001054252">
    <property type="component" value="Unassembled WGS sequence"/>
</dbReference>
<organism evidence="2 3">
    <name type="scientific">Rubroshorea leprosula</name>
    <dbReference type="NCBI Taxonomy" id="152421"/>
    <lineage>
        <taxon>Eukaryota</taxon>
        <taxon>Viridiplantae</taxon>
        <taxon>Streptophyta</taxon>
        <taxon>Embryophyta</taxon>
        <taxon>Tracheophyta</taxon>
        <taxon>Spermatophyta</taxon>
        <taxon>Magnoliopsida</taxon>
        <taxon>eudicotyledons</taxon>
        <taxon>Gunneridae</taxon>
        <taxon>Pentapetalae</taxon>
        <taxon>rosids</taxon>
        <taxon>malvids</taxon>
        <taxon>Malvales</taxon>
        <taxon>Dipterocarpaceae</taxon>
        <taxon>Rubroshorea</taxon>
    </lineage>
</organism>
<feature type="signal peptide" evidence="1">
    <location>
        <begin position="1"/>
        <end position="20"/>
    </location>
</feature>
<proteinExistence type="predicted"/>
<sequence>MPLCVCVFFSLWFWMHKIESTSHSAQRWANMPGMGNS</sequence>
<feature type="chain" id="PRO_5043473023" description="ATP synthase F0 subunit 8" evidence="1">
    <location>
        <begin position="21"/>
        <end position="37"/>
    </location>
</feature>
<evidence type="ECO:0008006" key="4">
    <source>
        <dbReference type="Google" id="ProtNLM"/>
    </source>
</evidence>
<keyword evidence="3" id="KW-1185">Reference proteome</keyword>
<reference evidence="2 3" key="1">
    <citation type="journal article" date="2021" name="Commun. Biol.">
        <title>The genome of Shorea leprosula (Dipterocarpaceae) highlights the ecological relevance of drought in aseasonal tropical rainforests.</title>
        <authorList>
            <person name="Ng K.K.S."/>
            <person name="Kobayashi M.J."/>
            <person name="Fawcett J.A."/>
            <person name="Hatakeyama M."/>
            <person name="Paape T."/>
            <person name="Ng C.H."/>
            <person name="Ang C.C."/>
            <person name="Tnah L.H."/>
            <person name="Lee C.T."/>
            <person name="Nishiyama T."/>
            <person name="Sese J."/>
            <person name="O'Brien M.J."/>
            <person name="Copetti D."/>
            <person name="Mohd Noor M.I."/>
            <person name="Ong R.C."/>
            <person name="Putra M."/>
            <person name="Sireger I.Z."/>
            <person name="Indrioko S."/>
            <person name="Kosugi Y."/>
            <person name="Izuno A."/>
            <person name="Isagi Y."/>
            <person name="Lee S.L."/>
            <person name="Shimizu K.K."/>
        </authorList>
    </citation>
    <scope>NUCLEOTIDE SEQUENCE [LARGE SCALE GENOMIC DNA]</scope>
    <source>
        <strain evidence="2">214</strain>
    </source>
</reference>
<protein>
    <recommendedName>
        <fullName evidence="4">ATP synthase F0 subunit 8</fullName>
    </recommendedName>
</protein>
<keyword evidence="1" id="KW-0732">Signal</keyword>
<evidence type="ECO:0000256" key="1">
    <source>
        <dbReference type="SAM" id="SignalP"/>
    </source>
</evidence>